<keyword evidence="1" id="KW-0238">DNA-binding</keyword>
<dbReference type="InterPro" id="IPR010982">
    <property type="entry name" value="Lambda_DNA-bd_dom_sf"/>
</dbReference>
<evidence type="ECO:0000313" key="3">
    <source>
        <dbReference type="EMBL" id="RLL08915.1"/>
    </source>
</evidence>
<gene>
    <name evidence="3" type="ORF">D4A47_11325</name>
</gene>
<dbReference type="InterPro" id="IPR001387">
    <property type="entry name" value="Cro/C1-type_HTH"/>
</dbReference>
<dbReference type="PANTHER" id="PTHR46558:SF11">
    <property type="entry name" value="HTH-TYPE TRANSCRIPTIONAL REGULATOR XRE"/>
    <property type="match status" value="1"/>
</dbReference>
<dbReference type="GO" id="GO:0003677">
    <property type="term" value="F:DNA binding"/>
    <property type="evidence" value="ECO:0007669"/>
    <property type="project" value="UniProtKB-KW"/>
</dbReference>
<dbReference type="Proteomes" id="UP000276301">
    <property type="component" value="Unassembled WGS sequence"/>
</dbReference>
<dbReference type="CDD" id="cd00093">
    <property type="entry name" value="HTH_XRE"/>
    <property type="match status" value="1"/>
</dbReference>
<evidence type="ECO:0000313" key="4">
    <source>
        <dbReference type="Proteomes" id="UP000276301"/>
    </source>
</evidence>
<evidence type="ECO:0000259" key="2">
    <source>
        <dbReference type="PROSITE" id="PS50943"/>
    </source>
</evidence>
<organism evidence="3 4">
    <name type="scientific">Anaerotruncus massiliensis</name>
    <name type="common">ex Liu et al. 2021</name>
    <dbReference type="NCBI Taxonomy" id="2321404"/>
    <lineage>
        <taxon>Bacteria</taxon>
        <taxon>Bacillati</taxon>
        <taxon>Bacillota</taxon>
        <taxon>Clostridia</taxon>
        <taxon>Eubacteriales</taxon>
        <taxon>Oscillospiraceae</taxon>
        <taxon>Anaerotruncus</taxon>
    </lineage>
</organism>
<dbReference type="SMART" id="SM00530">
    <property type="entry name" value="HTH_XRE"/>
    <property type="match status" value="1"/>
</dbReference>
<dbReference type="EMBL" id="RCHT01000027">
    <property type="protein sequence ID" value="RLL08915.1"/>
    <property type="molecule type" value="Genomic_DNA"/>
</dbReference>
<comment type="caution">
    <text evidence="3">The sequence shown here is derived from an EMBL/GenBank/DDBJ whole genome shotgun (WGS) entry which is preliminary data.</text>
</comment>
<sequence>MCIHKKNLHNLQDFIDEIHEMCYYQDSEVTGMLANRLRALRRAKGLTQQELAGALEISASAVGMYEQGRREPDNETLTKFCRFFGVPSDYLLLDGAESPAGPPELGEFLEDFRRRLLAQEGLMFNGVPLTEEEITQVVSAIEVGASVAVNKLGRKSGGKDV</sequence>
<dbReference type="Pfam" id="PF01381">
    <property type="entry name" value="HTH_3"/>
    <property type="match status" value="1"/>
</dbReference>
<accession>A0A498CJW5</accession>
<evidence type="ECO:0000256" key="1">
    <source>
        <dbReference type="ARBA" id="ARBA00023125"/>
    </source>
</evidence>
<protein>
    <submittedName>
        <fullName evidence="3">XRE family transcriptional regulator</fullName>
    </submittedName>
</protein>
<name>A0A498CJW5_9FIRM</name>
<proteinExistence type="predicted"/>
<reference evidence="3 4" key="1">
    <citation type="submission" date="2018-10" db="EMBL/GenBank/DDBJ databases">
        <title>Anaerotruncus faecis sp. nov., isolated from human feces.</title>
        <authorList>
            <person name="Wang Y.-J."/>
        </authorList>
    </citation>
    <scope>NUCLEOTIDE SEQUENCE [LARGE SCALE GENOMIC DNA]</scope>
    <source>
        <strain evidence="3 4">22A2-44</strain>
    </source>
</reference>
<keyword evidence="4" id="KW-1185">Reference proteome</keyword>
<dbReference type="PANTHER" id="PTHR46558">
    <property type="entry name" value="TRACRIPTIONAL REGULATORY PROTEIN-RELATED-RELATED"/>
    <property type="match status" value="1"/>
</dbReference>
<dbReference type="SUPFAM" id="SSF47413">
    <property type="entry name" value="lambda repressor-like DNA-binding domains"/>
    <property type="match status" value="1"/>
</dbReference>
<dbReference type="Gene3D" id="1.10.260.40">
    <property type="entry name" value="lambda repressor-like DNA-binding domains"/>
    <property type="match status" value="1"/>
</dbReference>
<dbReference type="PROSITE" id="PS50943">
    <property type="entry name" value="HTH_CROC1"/>
    <property type="match status" value="1"/>
</dbReference>
<dbReference type="AlphaFoldDB" id="A0A498CJW5"/>
<feature type="domain" description="HTH cro/C1-type" evidence="2">
    <location>
        <begin position="37"/>
        <end position="91"/>
    </location>
</feature>